<dbReference type="InterPro" id="IPR011990">
    <property type="entry name" value="TPR-like_helical_dom_sf"/>
</dbReference>
<protein>
    <submittedName>
        <fullName evidence="4">Tetratricopeptide repeat protein</fullName>
    </submittedName>
</protein>
<keyword evidence="2 3" id="KW-0802">TPR repeat</keyword>
<dbReference type="Proteomes" id="UP001060368">
    <property type="component" value="Chromosome"/>
</dbReference>
<evidence type="ECO:0000313" key="5">
    <source>
        <dbReference type="Proteomes" id="UP001060368"/>
    </source>
</evidence>
<keyword evidence="1" id="KW-0677">Repeat</keyword>
<feature type="repeat" description="TPR" evidence="3">
    <location>
        <begin position="65"/>
        <end position="98"/>
    </location>
</feature>
<dbReference type="Gene3D" id="1.25.40.10">
    <property type="entry name" value="Tetratricopeptide repeat domain"/>
    <property type="match status" value="2"/>
</dbReference>
<feature type="repeat" description="TPR" evidence="3">
    <location>
        <begin position="31"/>
        <end position="64"/>
    </location>
</feature>
<dbReference type="PANTHER" id="PTHR44943">
    <property type="entry name" value="CELLULOSE SYNTHASE OPERON PROTEIN C"/>
    <property type="match status" value="1"/>
</dbReference>
<dbReference type="SUPFAM" id="SSF48452">
    <property type="entry name" value="TPR-like"/>
    <property type="match status" value="1"/>
</dbReference>
<feature type="repeat" description="TPR" evidence="3">
    <location>
        <begin position="133"/>
        <end position="166"/>
    </location>
</feature>
<evidence type="ECO:0000256" key="3">
    <source>
        <dbReference type="PROSITE-ProRule" id="PRU00339"/>
    </source>
</evidence>
<reference evidence="4" key="1">
    <citation type="submission" date="2022-04" db="EMBL/GenBank/DDBJ databases">
        <title>Complete genome of Methanoplanus endosymbiosus DSM 3599.</title>
        <authorList>
            <person name="Chen S.-C."/>
            <person name="You Y.-T."/>
            <person name="Zhou Y.-Z."/>
            <person name="Lai M.-C."/>
        </authorList>
    </citation>
    <scope>NUCLEOTIDE SEQUENCE</scope>
    <source>
        <strain evidence="4">DSM 3599</strain>
    </source>
</reference>
<dbReference type="PROSITE" id="PS50005">
    <property type="entry name" value="TPR"/>
    <property type="match status" value="4"/>
</dbReference>
<evidence type="ECO:0000256" key="2">
    <source>
        <dbReference type="ARBA" id="ARBA00022803"/>
    </source>
</evidence>
<dbReference type="RefSeq" id="WP_257741573.1">
    <property type="nucleotide sequence ID" value="NZ_CP096115.1"/>
</dbReference>
<gene>
    <name evidence="4" type="ORF">L6E24_08500</name>
</gene>
<proteinExistence type="predicted"/>
<dbReference type="InterPro" id="IPR051685">
    <property type="entry name" value="Ycf3/AcsC/BcsC/TPR_MFPF"/>
</dbReference>
<dbReference type="EMBL" id="CP096115">
    <property type="protein sequence ID" value="UUX91419.1"/>
    <property type="molecule type" value="Genomic_DNA"/>
</dbReference>
<evidence type="ECO:0000256" key="1">
    <source>
        <dbReference type="ARBA" id="ARBA00022737"/>
    </source>
</evidence>
<dbReference type="AlphaFoldDB" id="A0A9E7PM08"/>
<feature type="repeat" description="TPR" evidence="3">
    <location>
        <begin position="99"/>
        <end position="132"/>
    </location>
</feature>
<dbReference type="Pfam" id="PF14559">
    <property type="entry name" value="TPR_19"/>
    <property type="match status" value="1"/>
</dbReference>
<organism evidence="4 5">
    <name type="scientific">Methanoplanus endosymbiosus</name>
    <dbReference type="NCBI Taxonomy" id="33865"/>
    <lineage>
        <taxon>Archaea</taxon>
        <taxon>Methanobacteriati</taxon>
        <taxon>Methanobacteriota</taxon>
        <taxon>Stenosarchaea group</taxon>
        <taxon>Methanomicrobia</taxon>
        <taxon>Methanomicrobiales</taxon>
        <taxon>Methanomicrobiaceae</taxon>
        <taxon>Methanoplanus</taxon>
    </lineage>
</organism>
<dbReference type="PANTHER" id="PTHR44943:SF8">
    <property type="entry name" value="TPR REPEAT-CONTAINING PROTEIN MJ0263"/>
    <property type="match status" value="1"/>
</dbReference>
<accession>A0A9E7PM08</accession>
<sequence>MKITYLKLMIIAMAGILIIAAQPVSAGDMNKIEYYNLAVDYANEGNFDEALSAADSAIAIDENFTLAYTTKAGVLNAMGRYDEALESAKKATEIRPDQPEGWVNMASSLIGLERYEEAVEASDMAIETDPECIEGYITKGTALGELGRYDEEIAVSEKALEISPGDSRAVANKRYAEDMAEGGNNSEKSPLPLPFVITGVITAGILYYHSKK</sequence>
<name>A0A9E7PM08_9EURY</name>
<dbReference type="KEGG" id="mend:L6E24_08500"/>
<dbReference type="Pfam" id="PF13181">
    <property type="entry name" value="TPR_8"/>
    <property type="match status" value="1"/>
</dbReference>
<dbReference type="InterPro" id="IPR019734">
    <property type="entry name" value="TPR_rpt"/>
</dbReference>
<evidence type="ECO:0000313" key="4">
    <source>
        <dbReference type="EMBL" id="UUX91419.1"/>
    </source>
</evidence>
<dbReference type="GeneID" id="74307736"/>
<dbReference type="SMART" id="SM00028">
    <property type="entry name" value="TPR"/>
    <property type="match status" value="4"/>
</dbReference>
<keyword evidence="5" id="KW-1185">Reference proteome</keyword>